<dbReference type="SUPFAM" id="SSF56112">
    <property type="entry name" value="Protein kinase-like (PK-like)"/>
    <property type="match status" value="1"/>
</dbReference>
<dbReference type="eggNOG" id="COG3178">
    <property type="taxonomic scope" value="Bacteria"/>
</dbReference>
<protein>
    <recommendedName>
        <fullName evidence="1">Aminoglycoside phosphotransferase domain-containing protein</fullName>
    </recommendedName>
</protein>
<organism evidence="2 3">
    <name type="scientific">Rhodovulum sulfidophilum</name>
    <name type="common">Rhodobacter sulfidophilus</name>
    <dbReference type="NCBI Taxonomy" id="35806"/>
    <lineage>
        <taxon>Bacteria</taxon>
        <taxon>Pseudomonadati</taxon>
        <taxon>Pseudomonadota</taxon>
        <taxon>Alphaproteobacteria</taxon>
        <taxon>Rhodobacterales</taxon>
        <taxon>Paracoccaceae</taxon>
        <taxon>Rhodovulum</taxon>
    </lineage>
</organism>
<proteinExistence type="predicted"/>
<dbReference type="AlphaFoldDB" id="A0A0D6B7W5"/>
<dbReference type="EMBL" id="AP014800">
    <property type="protein sequence ID" value="BAQ71187.1"/>
    <property type="molecule type" value="Genomic_DNA"/>
</dbReference>
<accession>A0A0D6B7W5</accession>
<gene>
    <name evidence="2" type="ORF">NHU_04064</name>
</gene>
<dbReference type="InterPro" id="IPR002575">
    <property type="entry name" value="Aminoglycoside_PTrfase"/>
</dbReference>
<evidence type="ECO:0000313" key="2">
    <source>
        <dbReference type="EMBL" id="BAQ71187.1"/>
    </source>
</evidence>
<dbReference type="KEGG" id="rsu:NHU_04064"/>
<name>A0A0D6B7W5_RHOSU</name>
<reference evidence="2 3" key="1">
    <citation type="submission" date="2015-02" db="EMBL/GenBank/DDBJ databases">
        <title>Genome sequene of Rhodovulum sulfidophilum DSM 2351.</title>
        <authorList>
            <person name="Nagao N."/>
        </authorList>
    </citation>
    <scope>NUCLEOTIDE SEQUENCE [LARGE SCALE GENOMIC DNA]</scope>
    <source>
        <strain evidence="2 3">DSM 2351</strain>
    </source>
</reference>
<sequence>MRDAAIADFLARAGWAEARRMSLAGDASNRRYDRLARDNGETAVLMDADPATGEDVRPFLAIARHLSSLGFSAPAIFAEDSARGLLLLEDLGDDLFARLAARAPQLEEPLYAAATDLLARLHRAPLPEGLAPYGPAEMADLGCLPFRWYLPGQGLAAPEEEIAAFRAGLETLLAEAAPPSVLILRDYHAENLLWLPERDGVARVGLLDFQDARIGHPAYDLVSLLEDARRDVSPEAGDRMRARYVAATGSDAAAFDRACAVAGAQRNLRIIGVFARLCLRDGKPGYLSMLPRVWGHLMRDLDHPALAGLRETLLRLLPPPEPDRLDRIASRCAPRR</sequence>
<dbReference type="Pfam" id="PF01636">
    <property type="entry name" value="APH"/>
    <property type="match status" value="1"/>
</dbReference>
<dbReference type="InterPro" id="IPR011009">
    <property type="entry name" value="Kinase-like_dom_sf"/>
</dbReference>
<evidence type="ECO:0000259" key="1">
    <source>
        <dbReference type="Pfam" id="PF01636"/>
    </source>
</evidence>
<dbReference type="Gene3D" id="3.30.200.20">
    <property type="entry name" value="Phosphorylase Kinase, domain 1"/>
    <property type="match status" value="1"/>
</dbReference>
<dbReference type="Gene3D" id="3.90.1200.10">
    <property type="match status" value="1"/>
</dbReference>
<dbReference type="Proteomes" id="UP000064912">
    <property type="component" value="Chromosome"/>
</dbReference>
<feature type="domain" description="Aminoglycoside phosphotransferase" evidence="1">
    <location>
        <begin position="23"/>
        <end position="253"/>
    </location>
</feature>
<evidence type="ECO:0000313" key="3">
    <source>
        <dbReference type="Proteomes" id="UP000064912"/>
    </source>
</evidence>
<dbReference type="PATRIC" id="fig|35806.4.peg.4168"/>